<dbReference type="EMBL" id="QGHB01000022">
    <property type="protein sequence ID" value="PWK80798.1"/>
    <property type="molecule type" value="Genomic_DNA"/>
</dbReference>
<accession>A0A316HJH6</accession>
<protein>
    <submittedName>
        <fullName evidence="1">Uncharacterized protein</fullName>
    </submittedName>
</protein>
<evidence type="ECO:0000313" key="2">
    <source>
        <dbReference type="Proteomes" id="UP000246005"/>
    </source>
</evidence>
<evidence type="ECO:0000313" key="1">
    <source>
        <dbReference type="EMBL" id="PWK80798.1"/>
    </source>
</evidence>
<dbReference type="AlphaFoldDB" id="A0A316HJH6"/>
<comment type="caution">
    <text evidence="1">The sequence shown here is derived from an EMBL/GenBank/DDBJ whole genome shotgun (WGS) entry which is preliminary data.</text>
</comment>
<proteinExistence type="predicted"/>
<reference evidence="1 2" key="1">
    <citation type="submission" date="2018-05" db="EMBL/GenBank/DDBJ databases">
        <title>Genomic Encyclopedia of Type Strains, Phase IV (KMG-IV): sequencing the most valuable type-strain genomes for metagenomic binning, comparative biology and taxonomic classification.</title>
        <authorList>
            <person name="Goeker M."/>
        </authorList>
    </citation>
    <scope>NUCLEOTIDE SEQUENCE [LARGE SCALE GENOMIC DNA]</scope>
    <source>
        <strain evidence="1 2">DSM 45480</strain>
    </source>
</reference>
<dbReference type="Proteomes" id="UP000246005">
    <property type="component" value="Unassembled WGS sequence"/>
</dbReference>
<sequence>MSGGTLDKALADFRSAVRPGGQAVPVVAEVSAHWSFLNATVRSRLLETGGKWLAPPLAAQIDEMVKLVTGRSVPGRLAA</sequence>
<name>A0A316HJH6_9PSEU</name>
<gene>
    <name evidence="1" type="ORF">C8D88_12276</name>
</gene>
<organism evidence="1 2">
    <name type="scientific">Lentzea atacamensis</name>
    <dbReference type="NCBI Taxonomy" id="531938"/>
    <lineage>
        <taxon>Bacteria</taxon>
        <taxon>Bacillati</taxon>
        <taxon>Actinomycetota</taxon>
        <taxon>Actinomycetes</taxon>
        <taxon>Pseudonocardiales</taxon>
        <taxon>Pseudonocardiaceae</taxon>
        <taxon>Lentzea</taxon>
    </lineage>
</organism>